<dbReference type="OrthoDB" id="9772095at2"/>
<dbReference type="GO" id="GO:0005576">
    <property type="term" value="C:extracellular region"/>
    <property type="evidence" value="ECO:0007669"/>
    <property type="project" value="UniProtKB-SubCell"/>
</dbReference>
<dbReference type="Pfam" id="PF24517">
    <property type="entry name" value="CBM96"/>
    <property type="match status" value="1"/>
</dbReference>
<dbReference type="GO" id="GO:0016787">
    <property type="term" value="F:hydrolase activity"/>
    <property type="evidence" value="ECO:0007669"/>
    <property type="project" value="InterPro"/>
</dbReference>
<organism evidence="7 8">
    <name type="scientific">Pedobacter heparinus (strain ATCC 13125 / DSM 2366 / CIP 104194 / JCM 7457 / NBRC 12017 / NCIMB 9290 / NRRL B-14731 / HIM 762-3)</name>
    <dbReference type="NCBI Taxonomy" id="485917"/>
    <lineage>
        <taxon>Bacteria</taxon>
        <taxon>Pseudomonadati</taxon>
        <taxon>Bacteroidota</taxon>
        <taxon>Sphingobacteriia</taxon>
        <taxon>Sphingobacteriales</taxon>
        <taxon>Sphingobacteriaceae</taxon>
        <taxon>Pedobacter</taxon>
    </lineage>
</organism>
<feature type="domain" description="Calcineurin-like phosphoesterase" evidence="5">
    <location>
        <begin position="52"/>
        <end position="262"/>
    </location>
</feature>
<dbReference type="InterPro" id="IPR004843">
    <property type="entry name" value="Calcineurin-like_PHP"/>
</dbReference>
<feature type="chain" id="PRO_5002973171" evidence="4">
    <location>
        <begin position="21"/>
        <end position="506"/>
    </location>
</feature>
<evidence type="ECO:0000256" key="1">
    <source>
        <dbReference type="ARBA" id="ARBA00004613"/>
    </source>
</evidence>
<feature type="signal peptide" evidence="4">
    <location>
        <begin position="1"/>
        <end position="20"/>
    </location>
</feature>
<gene>
    <name evidence="7" type="ordered locus">Phep_1284</name>
</gene>
<evidence type="ECO:0000259" key="6">
    <source>
        <dbReference type="Pfam" id="PF24517"/>
    </source>
</evidence>
<dbReference type="Gene3D" id="3.60.21.10">
    <property type="match status" value="1"/>
</dbReference>
<evidence type="ECO:0000256" key="3">
    <source>
        <dbReference type="ARBA" id="ARBA00022729"/>
    </source>
</evidence>
<dbReference type="NCBIfam" id="NF033679">
    <property type="entry name" value="DNRLRE_dom"/>
    <property type="match status" value="1"/>
</dbReference>
<dbReference type="HOGENOM" id="CLU_538457_0_0_10"/>
<dbReference type="Proteomes" id="UP000000852">
    <property type="component" value="Chromosome"/>
</dbReference>
<accession>C6XSF5</accession>
<reference evidence="7 8" key="1">
    <citation type="journal article" date="2009" name="Stand. Genomic Sci.">
        <title>Complete genome sequence of Pedobacter heparinus type strain (HIM 762-3).</title>
        <authorList>
            <person name="Han C."/>
            <person name="Spring S."/>
            <person name="Lapidus A."/>
            <person name="Del Rio T.G."/>
            <person name="Tice H."/>
            <person name="Copeland A."/>
            <person name="Cheng J.F."/>
            <person name="Lucas S."/>
            <person name="Chen F."/>
            <person name="Nolan M."/>
            <person name="Bruce D."/>
            <person name="Goodwin L."/>
            <person name="Pitluck S."/>
            <person name="Ivanova N."/>
            <person name="Mavromatis K."/>
            <person name="Mikhailova N."/>
            <person name="Pati A."/>
            <person name="Chen A."/>
            <person name="Palaniappan K."/>
            <person name="Land M."/>
            <person name="Hauser L."/>
            <person name="Chang Y.J."/>
            <person name="Jeffries C.C."/>
            <person name="Saunders E."/>
            <person name="Chertkov O."/>
            <person name="Brettin T."/>
            <person name="Goker M."/>
            <person name="Rohde M."/>
            <person name="Bristow J."/>
            <person name="Eisen J.A."/>
            <person name="Markowitz V."/>
            <person name="Hugenholtz P."/>
            <person name="Kyrpides N.C."/>
            <person name="Klenk H.P."/>
            <person name="Detter J.C."/>
        </authorList>
    </citation>
    <scope>NUCLEOTIDE SEQUENCE [LARGE SCALE GENOMIC DNA]</scope>
    <source>
        <strain evidence="8">ATCC 13125 / DSM 2366 / CIP 104194 / JCM 7457 / NBRC 12017 / NCIMB 9290 / NRRL B-14731 / HIM 762-3</strain>
    </source>
</reference>
<evidence type="ECO:0000256" key="2">
    <source>
        <dbReference type="ARBA" id="ARBA00022525"/>
    </source>
</evidence>
<dbReference type="PANTHER" id="PTHR43143">
    <property type="entry name" value="METALLOPHOSPHOESTERASE, CALCINEURIN SUPERFAMILY"/>
    <property type="match status" value="1"/>
</dbReference>
<dbReference type="EMBL" id="CP001681">
    <property type="protein sequence ID" value="ACU03500.1"/>
    <property type="molecule type" value="Genomic_DNA"/>
</dbReference>
<dbReference type="InterPro" id="IPR029052">
    <property type="entry name" value="Metallo-depent_PP-like"/>
</dbReference>
<dbReference type="InterPro" id="IPR051918">
    <property type="entry name" value="STPP_CPPED1"/>
</dbReference>
<evidence type="ECO:0000313" key="7">
    <source>
        <dbReference type="EMBL" id="ACU03500.1"/>
    </source>
</evidence>
<proteinExistence type="predicted"/>
<protein>
    <submittedName>
        <fullName evidence="7">Metallophosphoesterase</fullName>
    </submittedName>
</protein>
<dbReference type="RefSeq" id="WP_012781444.1">
    <property type="nucleotide sequence ID" value="NC_013061.1"/>
</dbReference>
<evidence type="ECO:0000259" key="5">
    <source>
        <dbReference type="Pfam" id="PF00149"/>
    </source>
</evidence>
<feature type="domain" description="Carbohydrate-binding module family 96" evidence="6">
    <location>
        <begin position="341"/>
        <end position="504"/>
    </location>
</feature>
<evidence type="ECO:0000313" key="8">
    <source>
        <dbReference type="Proteomes" id="UP000000852"/>
    </source>
</evidence>
<sequence length="506" mass="55562">MKKVFLFLTIALCFSQCKKAGNTQSAESANSRKQSVTQTPTSLQAAAATDFTVIFIPDTQYYMDEDSHGGTYSMFVKQIDWIIANKTSQNIVYVGGLGDIVDNGNNVSEWNEAKNQYARLSAAGIPYGLSVGNHDQYPNGTPGGNSTAEYNARFGRTEFHNRAHYGGNYLGPSSNNNDSHYDLFTAGGIDFIVIHVEYDATEAHGLSLNNWVDEILAAHSSRKAIVVTHYVINGSGAFSSQASLLYSKIKYRPNLFMMYGGHISARVSNTATTNGNVTRLYLADYQGEPNGGEGFLRILKFRPDLNVVETKSYSPYLNQYLTAANEQFTHTMFTFPYAYPVALNAVADAHVRDGVNGNVNYGTASLIVQRASPAVNSSYKTYLKFDLNSITQPIKSAKLRVFGNSNVTGTGTCTINCYGNGDAWTETGLTWNNAPAVVNVKLASTWVNSLNKYHEFDVTGYVQEQAAGDKIVSLQLNMTANQDKQCNFYSKENAAAANRPQLFIYH</sequence>
<name>C6XSF5_PEDHD</name>
<dbReference type="STRING" id="485917.Phep_1284"/>
<dbReference type="InterPro" id="IPR055372">
    <property type="entry name" value="CBM96"/>
</dbReference>
<keyword evidence="2" id="KW-0964">Secreted</keyword>
<keyword evidence="8" id="KW-1185">Reference proteome</keyword>
<comment type="subcellular location">
    <subcellularLocation>
        <location evidence="1">Secreted</location>
    </subcellularLocation>
</comment>
<dbReference type="PANTHER" id="PTHR43143:SF5">
    <property type="entry name" value="SECRETED PROTEIN"/>
    <property type="match status" value="1"/>
</dbReference>
<dbReference type="Pfam" id="PF00149">
    <property type="entry name" value="Metallophos"/>
    <property type="match status" value="1"/>
</dbReference>
<dbReference type="KEGG" id="phe:Phep_1284"/>
<keyword evidence="3 4" id="KW-0732">Signal</keyword>
<dbReference type="SUPFAM" id="SSF56300">
    <property type="entry name" value="Metallo-dependent phosphatases"/>
    <property type="match status" value="1"/>
</dbReference>
<evidence type="ECO:0000256" key="4">
    <source>
        <dbReference type="SAM" id="SignalP"/>
    </source>
</evidence>
<dbReference type="eggNOG" id="COG1409">
    <property type="taxonomic scope" value="Bacteria"/>
</dbReference>
<dbReference type="AlphaFoldDB" id="C6XSF5"/>